<dbReference type="Gene3D" id="3.40.50.2300">
    <property type="match status" value="2"/>
</dbReference>
<feature type="chain" id="PRO_5019232466" description="ABC transporter substrate-binding protein PnrA-like domain-containing protein" evidence="7">
    <location>
        <begin position="24"/>
        <end position="514"/>
    </location>
</feature>
<sequence length="514" mass="55429">MRKNKLFIPFLSTVSATSLVALSAACGTTVKEYTEEGKISKAEVVQPIANDKVDVAKGTVIEATVGSEKIKTLQTLSDITTQKFSIHEDYLTNGVIDYAKLPKIALFIDGGGEKDKSFNQSAWEALRKLSVQLGVDDVNYAKDSFNTFSEPGAANLPSAYLAAIKGGAKYIVLNGFTQGDTLKTFIAKASNQKLIKDNGVVFITIDFDESKHDFFVNNPGHILPVNFNTREAAWMAGYALAEYNKDNADATQRTLGAFGGLPFPGVTDFIVGILNGIIDANTEIEANTTTSIRDVINLKSGFEIGKTEATNAVNEIKESRAWFPVAGSITTYAASELRKTENAGKFLIGVDADQSLAIPENAFFTSVQKQVGQIVYNILGSLYQNKNVDSLYPGFVIGQANGPEKLSFGYSSVDKPQENYVKVAGAYMKDQTLTTKAQSFLTAATTKYSSEKQTILAKMQERFDASGAPSQQEDQRIFTYLNYLAGLTRTTKKVVSTATPAAPSAGSSSEGSQA</sequence>
<dbReference type="GO" id="GO:0005886">
    <property type="term" value="C:plasma membrane"/>
    <property type="evidence" value="ECO:0007669"/>
    <property type="project" value="UniProtKB-SubCell"/>
</dbReference>
<dbReference type="RefSeq" id="WP_129647036.1">
    <property type="nucleotide sequence ID" value="NZ_LR215037.1"/>
</dbReference>
<dbReference type="InterPro" id="IPR008107">
    <property type="entry name" value="Mycoplasma_p48"/>
</dbReference>
<organism evidence="9 10">
    <name type="scientific">Mycoplasmopsis maculosa</name>
    <dbReference type="NCBI Taxonomy" id="114885"/>
    <lineage>
        <taxon>Bacteria</taxon>
        <taxon>Bacillati</taxon>
        <taxon>Mycoplasmatota</taxon>
        <taxon>Mycoplasmoidales</taxon>
        <taxon>Metamycoplasmataceae</taxon>
        <taxon>Mycoplasmopsis</taxon>
    </lineage>
</organism>
<dbReference type="InterPro" id="IPR003760">
    <property type="entry name" value="PnrA-like"/>
</dbReference>
<name>A0A449B522_9BACT</name>
<evidence type="ECO:0000256" key="3">
    <source>
        <dbReference type="ARBA" id="ARBA00022729"/>
    </source>
</evidence>
<dbReference type="Pfam" id="PF02608">
    <property type="entry name" value="Bmp"/>
    <property type="match status" value="1"/>
</dbReference>
<dbReference type="PANTHER" id="PTHR34296">
    <property type="entry name" value="TRANSCRIPTIONAL ACTIVATOR PROTEIN MED"/>
    <property type="match status" value="1"/>
</dbReference>
<evidence type="ECO:0000256" key="1">
    <source>
        <dbReference type="ARBA" id="ARBA00004236"/>
    </source>
</evidence>
<evidence type="ECO:0000259" key="8">
    <source>
        <dbReference type="Pfam" id="PF02608"/>
    </source>
</evidence>
<keyword evidence="5" id="KW-0449">Lipoprotein</keyword>
<feature type="signal peptide" evidence="7">
    <location>
        <begin position="1"/>
        <end position="23"/>
    </location>
</feature>
<keyword evidence="3 7" id="KW-0732">Signal</keyword>
<dbReference type="EMBL" id="LR215037">
    <property type="protein sequence ID" value="VEU75707.1"/>
    <property type="molecule type" value="Genomic_DNA"/>
</dbReference>
<evidence type="ECO:0000256" key="6">
    <source>
        <dbReference type="SAM" id="MobiDB-lite"/>
    </source>
</evidence>
<dbReference type="AlphaFoldDB" id="A0A449B522"/>
<keyword evidence="10" id="KW-1185">Reference proteome</keyword>
<feature type="compositionally biased region" description="Low complexity" evidence="6">
    <location>
        <begin position="496"/>
        <end position="514"/>
    </location>
</feature>
<dbReference type="KEGG" id="mmau:NCTC10168_00640"/>
<dbReference type="OrthoDB" id="9769871at2"/>
<accession>A0A449B522</accession>
<evidence type="ECO:0000256" key="5">
    <source>
        <dbReference type="ARBA" id="ARBA00023288"/>
    </source>
</evidence>
<dbReference type="InterPro" id="IPR050957">
    <property type="entry name" value="BMP_lipoprotein"/>
</dbReference>
<evidence type="ECO:0000256" key="2">
    <source>
        <dbReference type="ARBA" id="ARBA00022475"/>
    </source>
</evidence>
<reference evidence="9 10" key="1">
    <citation type="submission" date="2019-01" db="EMBL/GenBank/DDBJ databases">
        <authorList>
            <consortium name="Pathogen Informatics"/>
        </authorList>
    </citation>
    <scope>NUCLEOTIDE SEQUENCE [LARGE SCALE GENOMIC DNA]</scope>
    <source>
        <strain evidence="9 10">NCTC10168</strain>
    </source>
</reference>
<dbReference type="PROSITE" id="PS51257">
    <property type="entry name" value="PROKAR_LIPOPROTEIN"/>
    <property type="match status" value="1"/>
</dbReference>
<feature type="region of interest" description="Disordered" evidence="6">
    <location>
        <begin position="495"/>
        <end position="514"/>
    </location>
</feature>
<dbReference type="PANTHER" id="PTHR34296:SF2">
    <property type="entry name" value="ABC TRANSPORTER GUANOSINE-BINDING PROTEIN NUPN"/>
    <property type="match status" value="1"/>
</dbReference>
<proteinExistence type="predicted"/>
<dbReference type="Proteomes" id="UP000290243">
    <property type="component" value="Chromosome"/>
</dbReference>
<comment type="subcellular location">
    <subcellularLocation>
        <location evidence="1">Cell membrane</location>
    </subcellularLocation>
</comment>
<keyword evidence="4" id="KW-0472">Membrane</keyword>
<feature type="domain" description="ABC transporter substrate-binding protein PnrA-like" evidence="8">
    <location>
        <begin position="103"/>
        <end position="386"/>
    </location>
</feature>
<protein>
    <recommendedName>
        <fullName evidence="8">ABC transporter substrate-binding protein PnrA-like domain-containing protein</fullName>
    </recommendedName>
</protein>
<dbReference type="PRINTS" id="PR01733">
    <property type="entry name" value="LIPPROTEIN48"/>
</dbReference>
<evidence type="ECO:0000256" key="7">
    <source>
        <dbReference type="SAM" id="SignalP"/>
    </source>
</evidence>
<gene>
    <name evidence="9" type="ORF">NCTC10168_00640</name>
</gene>
<evidence type="ECO:0000256" key="4">
    <source>
        <dbReference type="ARBA" id="ARBA00023136"/>
    </source>
</evidence>
<evidence type="ECO:0000313" key="10">
    <source>
        <dbReference type="Proteomes" id="UP000290243"/>
    </source>
</evidence>
<evidence type="ECO:0000313" key="9">
    <source>
        <dbReference type="EMBL" id="VEU75707.1"/>
    </source>
</evidence>
<keyword evidence="2" id="KW-1003">Cell membrane</keyword>